<dbReference type="SUPFAM" id="SSF46689">
    <property type="entry name" value="Homeodomain-like"/>
    <property type="match status" value="1"/>
</dbReference>
<dbReference type="Pfam" id="PF00440">
    <property type="entry name" value="TetR_N"/>
    <property type="match status" value="1"/>
</dbReference>
<dbReference type="PRINTS" id="PR00455">
    <property type="entry name" value="HTHTETR"/>
</dbReference>
<accession>A0AAW9QU38</accession>
<feature type="DNA-binding region" description="H-T-H motif" evidence="4">
    <location>
        <begin position="27"/>
        <end position="46"/>
    </location>
</feature>
<evidence type="ECO:0000256" key="3">
    <source>
        <dbReference type="ARBA" id="ARBA00023163"/>
    </source>
</evidence>
<dbReference type="EMBL" id="JBAFSM010000010">
    <property type="protein sequence ID" value="MEG3436866.1"/>
    <property type="molecule type" value="Genomic_DNA"/>
</dbReference>
<dbReference type="InterPro" id="IPR011075">
    <property type="entry name" value="TetR_C"/>
</dbReference>
<dbReference type="RefSeq" id="WP_332864332.1">
    <property type="nucleotide sequence ID" value="NZ_JBAFSM010000010.1"/>
</dbReference>
<sequence length="192" mass="21254">MKQTDTKTQILDVAQELIQRVGVNGMSYQDISERVGIRKASIHTHFPKKDDLLAALLDRYNGRFLRVVDGIWDSGDSPEGKLRRYCGLFTATLGSGDGDKACLCAMLGAELASLNHPSIERVRGFYEANEERLERLLESGRQDGSFRFAGETRAMASLIFGSLEGGMLVARVQRGAPQLHETIEQLVRLVKG</sequence>
<dbReference type="SUPFAM" id="SSF48498">
    <property type="entry name" value="Tetracyclin repressor-like, C-terminal domain"/>
    <property type="match status" value="1"/>
</dbReference>
<keyword evidence="1" id="KW-0805">Transcription regulation</keyword>
<evidence type="ECO:0000256" key="2">
    <source>
        <dbReference type="ARBA" id="ARBA00023125"/>
    </source>
</evidence>
<evidence type="ECO:0000256" key="1">
    <source>
        <dbReference type="ARBA" id="ARBA00023015"/>
    </source>
</evidence>
<reference evidence="6 7" key="1">
    <citation type="submission" date="2024-01" db="EMBL/GenBank/DDBJ databases">
        <title>Genomic insights into the taxonomy and metabolism of the cyanobacterium Pannus brasiliensis CCIBt3594.</title>
        <authorList>
            <person name="Machado M."/>
            <person name="Botero N.B."/>
            <person name="Andreote A.P.D."/>
            <person name="Feitosa A.M.T."/>
            <person name="Popin R."/>
            <person name="Sivonen K."/>
            <person name="Fiore M.F."/>
        </authorList>
    </citation>
    <scope>NUCLEOTIDE SEQUENCE [LARGE SCALE GENOMIC DNA]</scope>
    <source>
        <strain evidence="6 7">CCIBt3594</strain>
    </source>
</reference>
<dbReference type="Proteomes" id="UP001328733">
    <property type="component" value="Unassembled WGS sequence"/>
</dbReference>
<protein>
    <submittedName>
        <fullName evidence="6">TetR/AcrR family transcriptional regulator</fullName>
    </submittedName>
</protein>
<dbReference type="Pfam" id="PF16925">
    <property type="entry name" value="TetR_C_13"/>
    <property type="match status" value="1"/>
</dbReference>
<organism evidence="6 7">
    <name type="scientific">Pannus brasiliensis CCIBt3594</name>
    <dbReference type="NCBI Taxonomy" id="1427578"/>
    <lineage>
        <taxon>Bacteria</taxon>
        <taxon>Bacillati</taxon>
        <taxon>Cyanobacteriota</taxon>
        <taxon>Cyanophyceae</taxon>
        <taxon>Oscillatoriophycideae</taxon>
        <taxon>Chroococcales</taxon>
        <taxon>Microcystaceae</taxon>
        <taxon>Pannus</taxon>
    </lineage>
</organism>
<evidence type="ECO:0000256" key="4">
    <source>
        <dbReference type="PROSITE-ProRule" id="PRU00335"/>
    </source>
</evidence>
<dbReference type="PANTHER" id="PTHR47506:SF6">
    <property type="entry name" value="HTH-TYPE TRANSCRIPTIONAL REPRESSOR NEMR"/>
    <property type="match status" value="1"/>
</dbReference>
<dbReference type="GO" id="GO:0003677">
    <property type="term" value="F:DNA binding"/>
    <property type="evidence" value="ECO:0007669"/>
    <property type="project" value="UniProtKB-UniRule"/>
</dbReference>
<dbReference type="InterPro" id="IPR009057">
    <property type="entry name" value="Homeodomain-like_sf"/>
</dbReference>
<gene>
    <name evidence="6" type="ORF">V0288_07015</name>
</gene>
<dbReference type="InterPro" id="IPR036271">
    <property type="entry name" value="Tet_transcr_reg_TetR-rel_C_sf"/>
</dbReference>
<dbReference type="Gene3D" id="1.10.357.10">
    <property type="entry name" value="Tetracycline Repressor, domain 2"/>
    <property type="match status" value="1"/>
</dbReference>
<keyword evidence="2 4" id="KW-0238">DNA-binding</keyword>
<proteinExistence type="predicted"/>
<name>A0AAW9QU38_9CHRO</name>
<dbReference type="InterPro" id="IPR001647">
    <property type="entry name" value="HTH_TetR"/>
</dbReference>
<evidence type="ECO:0000313" key="7">
    <source>
        <dbReference type="Proteomes" id="UP001328733"/>
    </source>
</evidence>
<evidence type="ECO:0000313" key="6">
    <source>
        <dbReference type="EMBL" id="MEG3436866.1"/>
    </source>
</evidence>
<feature type="domain" description="HTH tetR-type" evidence="5">
    <location>
        <begin position="4"/>
        <end position="64"/>
    </location>
</feature>
<keyword evidence="7" id="KW-1185">Reference proteome</keyword>
<dbReference type="AlphaFoldDB" id="A0AAW9QU38"/>
<dbReference type="PROSITE" id="PS50977">
    <property type="entry name" value="HTH_TETR_2"/>
    <property type="match status" value="1"/>
</dbReference>
<dbReference type="PANTHER" id="PTHR47506">
    <property type="entry name" value="TRANSCRIPTIONAL REGULATORY PROTEIN"/>
    <property type="match status" value="1"/>
</dbReference>
<evidence type="ECO:0000259" key="5">
    <source>
        <dbReference type="PROSITE" id="PS50977"/>
    </source>
</evidence>
<keyword evidence="3" id="KW-0804">Transcription</keyword>
<comment type="caution">
    <text evidence="6">The sequence shown here is derived from an EMBL/GenBank/DDBJ whole genome shotgun (WGS) entry which is preliminary data.</text>
</comment>